<proteinExistence type="predicted"/>
<dbReference type="SUPFAM" id="SSF56672">
    <property type="entry name" value="DNA/RNA polymerases"/>
    <property type="match status" value="1"/>
</dbReference>
<sequence>LKPYFKRPELVNIVNHLETETTTSSELEEDFPYMLSDPNVFDFQEVIEINNLRERLSDDQIGQLENLLVKYYRIFSNIPGKTNLVEHDIELICDKSIKHKPYRMTNRQNDVLKAEIGKMLKYNIIEPGASEFTSPMILVETPGREPRPCIDYRKLNEITRTQFYPIPNIEQRVETVAKARYITLIDLTKGYWQIPLSKRAQGIATFATSSGVYRPLRMPFGLKNVPFYFSKMMNEILEGCDEYAIPYLDDIAIFSQTWDEHLKHLQDALERIKRAKLTIKPPKCKFAQDEVQYLGHKVGHGKRSPAELKVKAVQNFPIPTTKTEIRAFLGLAGYYRQYIPMFSVITAPLTDLLKGRNKKGKVEWNEECTKATELLKDKLTSKPILHA</sequence>
<dbReference type="InterPro" id="IPR000477">
    <property type="entry name" value="RT_dom"/>
</dbReference>
<evidence type="ECO:0000313" key="4">
    <source>
        <dbReference type="Proteomes" id="UP000499080"/>
    </source>
</evidence>
<dbReference type="Pfam" id="PF00078">
    <property type="entry name" value="RVT_1"/>
    <property type="match status" value="1"/>
</dbReference>
<dbReference type="PANTHER" id="PTHR33064">
    <property type="entry name" value="POL PROTEIN"/>
    <property type="match status" value="1"/>
</dbReference>
<comment type="caution">
    <text evidence="3">The sequence shown here is derived from an EMBL/GenBank/DDBJ whole genome shotgun (WGS) entry which is preliminary data.</text>
</comment>
<dbReference type="CDD" id="cd01647">
    <property type="entry name" value="RT_LTR"/>
    <property type="match status" value="1"/>
</dbReference>
<dbReference type="Gene3D" id="3.30.70.270">
    <property type="match status" value="2"/>
</dbReference>
<organism evidence="3 4">
    <name type="scientific">Araneus ventricosus</name>
    <name type="common">Orbweaver spider</name>
    <name type="synonym">Epeira ventricosa</name>
    <dbReference type="NCBI Taxonomy" id="182803"/>
    <lineage>
        <taxon>Eukaryota</taxon>
        <taxon>Metazoa</taxon>
        <taxon>Ecdysozoa</taxon>
        <taxon>Arthropoda</taxon>
        <taxon>Chelicerata</taxon>
        <taxon>Arachnida</taxon>
        <taxon>Araneae</taxon>
        <taxon>Araneomorphae</taxon>
        <taxon>Entelegynae</taxon>
        <taxon>Araneoidea</taxon>
        <taxon>Araneidae</taxon>
        <taxon>Araneus</taxon>
    </lineage>
</organism>
<dbReference type="InterPro" id="IPR043502">
    <property type="entry name" value="DNA/RNA_pol_sf"/>
</dbReference>
<feature type="non-terminal residue" evidence="3">
    <location>
        <position position="1"/>
    </location>
</feature>
<feature type="non-terminal residue" evidence="3">
    <location>
        <position position="387"/>
    </location>
</feature>
<dbReference type="EC" id="2.7.7.49" evidence="1"/>
<evidence type="ECO:0000259" key="2">
    <source>
        <dbReference type="PROSITE" id="PS50878"/>
    </source>
</evidence>
<feature type="domain" description="Reverse transcriptase" evidence="2">
    <location>
        <begin position="120"/>
        <end position="298"/>
    </location>
</feature>
<dbReference type="PROSITE" id="PS50878">
    <property type="entry name" value="RT_POL"/>
    <property type="match status" value="1"/>
</dbReference>
<accession>A0A4Y2LW76</accession>
<dbReference type="OrthoDB" id="6430750at2759"/>
<reference evidence="3 4" key="1">
    <citation type="journal article" date="2019" name="Sci. Rep.">
        <title>Orb-weaving spider Araneus ventricosus genome elucidates the spidroin gene catalogue.</title>
        <authorList>
            <person name="Kono N."/>
            <person name="Nakamura H."/>
            <person name="Ohtoshi R."/>
            <person name="Moran D.A.P."/>
            <person name="Shinohara A."/>
            <person name="Yoshida Y."/>
            <person name="Fujiwara M."/>
            <person name="Mori M."/>
            <person name="Tomita M."/>
            <person name="Arakawa K."/>
        </authorList>
    </citation>
    <scope>NUCLEOTIDE SEQUENCE [LARGE SCALE GENOMIC DNA]</scope>
</reference>
<protein>
    <recommendedName>
        <fullName evidence="1">RNA-directed DNA polymerase</fullName>
        <ecNumber evidence="1">2.7.7.49</ecNumber>
    </recommendedName>
</protein>
<evidence type="ECO:0000256" key="1">
    <source>
        <dbReference type="ARBA" id="ARBA00012493"/>
    </source>
</evidence>
<dbReference type="InterPro" id="IPR051320">
    <property type="entry name" value="Viral_Replic_Matur_Polypro"/>
</dbReference>
<dbReference type="AlphaFoldDB" id="A0A4Y2LW76"/>
<dbReference type="PANTHER" id="PTHR33064:SF29">
    <property type="entry name" value="PEPTIDASE A2 DOMAIN-CONTAINING PROTEIN-RELATED"/>
    <property type="match status" value="1"/>
</dbReference>
<keyword evidence="4" id="KW-1185">Reference proteome</keyword>
<name>A0A4Y2LW76_ARAVE</name>
<evidence type="ECO:0000313" key="3">
    <source>
        <dbReference type="EMBL" id="GBN18709.1"/>
    </source>
</evidence>
<dbReference type="GO" id="GO:0003964">
    <property type="term" value="F:RNA-directed DNA polymerase activity"/>
    <property type="evidence" value="ECO:0007669"/>
    <property type="project" value="UniProtKB-EC"/>
</dbReference>
<dbReference type="InterPro" id="IPR043128">
    <property type="entry name" value="Rev_trsase/Diguanyl_cyclase"/>
</dbReference>
<dbReference type="Proteomes" id="UP000499080">
    <property type="component" value="Unassembled WGS sequence"/>
</dbReference>
<gene>
    <name evidence="3" type="primary">pol_2142</name>
    <name evidence="3" type="ORF">AVEN_218226_1</name>
</gene>
<dbReference type="Gene3D" id="3.10.10.10">
    <property type="entry name" value="HIV Type 1 Reverse Transcriptase, subunit A, domain 1"/>
    <property type="match status" value="1"/>
</dbReference>
<dbReference type="FunFam" id="3.30.70.270:FF:000020">
    <property type="entry name" value="Transposon Tf2-6 polyprotein-like Protein"/>
    <property type="match status" value="1"/>
</dbReference>
<dbReference type="EMBL" id="BGPR01278968">
    <property type="protein sequence ID" value="GBN18709.1"/>
    <property type="molecule type" value="Genomic_DNA"/>
</dbReference>